<comment type="caution">
    <text evidence="13">The sequence shown here is derived from an EMBL/GenBank/DDBJ whole genome shotgun (WGS) entry which is preliminary data.</text>
</comment>
<gene>
    <name evidence="13" type="ORF">QR680_008456</name>
</gene>
<dbReference type="EMBL" id="JAUCMV010000001">
    <property type="protein sequence ID" value="KAK0424014.1"/>
    <property type="molecule type" value="Genomic_DNA"/>
</dbReference>
<evidence type="ECO:0000256" key="1">
    <source>
        <dbReference type="ARBA" id="ARBA00004496"/>
    </source>
</evidence>
<keyword evidence="8 12" id="KW-0648">Protein biosynthesis</keyword>
<comment type="subcellular location">
    <subcellularLocation>
        <location evidence="1">Cytoplasm</location>
    </subcellularLocation>
</comment>
<keyword evidence="9 12" id="KW-0030">Aminoacyl-tRNA synthetase</keyword>
<evidence type="ECO:0000256" key="12">
    <source>
        <dbReference type="RuleBase" id="RU361234"/>
    </source>
</evidence>
<evidence type="ECO:0000313" key="13">
    <source>
        <dbReference type="EMBL" id="KAK0424014.1"/>
    </source>
</evidence>
<dbReference type="FunFam" id="3.40.50.620:FF:000040">
    <property type="entry name" value="Tyrosine--tRNA ligase"/>
    <property type="match status" value="1"/>
</dbReference>
<dbReference type="GO" id="GO:0006437">
    <property type="term" value="P:tyrosyl-tRNA aminoacylation"/>
    <property type="evidence" value="ECO:0007669"/>
    <property type="project" value="InterPro"/>
</dbReference>
<evidence type="ECO:0000256" key="2">
    <source>
        <dbReference type="ARBA" id="ARBA00005594"/>
    </source>
</evidence>
<keyword evidence="5 12" id="KW-0436">Ligase</keyword>
<dbReference type="InterPro" id="IPR014729">
    <property type="entry name" value="Rossmann-like_a/b/a_fold"/>
</dbReference>
<keyword evidence="6 12" id="KW-0547">Nucleotide-binding</keyword>
<organism evidence="13 14">
    <name type="scientific">Steinernema hermaphroditum</name>
    <dbReference type="NCBI Taxonomy" id="289476"/>
    <lineage>
        <taxon>Eukaryota</taxon>
        <taxon>Metazoa</taxon>
        <taxon>Ecdysozoa</taxon>
        <taxon>Nematoda</taxon>
        <taxon>Chromadorea</taxon>
        <taxon>Rhabditida</taxon>
        <taxon>Tylenchina</taxon>
        <taxon>Panagrolaimomorpha</taxon>
        <taxon>Strongyloidoidea</taxon>
        <taxon>Steinernematidae</taxon>
        <taxon>Steinernema</taxon>
    </lineage>
</organism>
<proteinExistence type="inferred from homology"/>
<accession>A0AA39IJ26</accession>
<dbReference type="GO" id="GO:0005737">
    <property type="term" value="C:cytoplasm"/>
    <property type="evidence" value="ECO:0007669"/>
    <property type="project" value="UniProtKB-SubCell"/>
</dbReference>
<dbReference type="NCBIfam" id="TIGR00234">
    <property type="entry name" value="tyrS"/>
    <property type="match status" value="1"/>
</dbReference>
<keyword evidence="4" id="KW-0963">Cytoplasm</keyword>
<dbReference type="SUPFAM" id="SSF52374">
    <property type="entry name" value="Nucleotidylyl transferase"/>
    <property type="match status" value="2"/>
</dbReference>
<comment type="similarity">
    <text evidence="2 12">Belongs to the class-I aminoacyl-tRNA synthetase family.</text>
</comment>
<dbReference type="InterPro" id="IPR002305">
    <property type="entry name" value="aa-tRNA-synth_Ic"/>
</dbReference>
<dbReference type="EC" id="6.1.1.1" evidence="3 12"/>
<evidence type="ECO:0000256" key="8">
    <source>
        <dbReference type="ARBA" id="ARBA00022917"/>
    </source>
</evidence>
<evidence type="ECO:0000256" key="11">
    <source>
        <dbReference type="ARBA" id="ARBA00048248"/>
    </source>
</evidence>
<dbReference type="Gene3D" id="3.40.50.620">
    <property type="entry name" value="HUPs"/>
    <property type="match status" value="2"/>
</dbReference>
<protein>
    <recommendedName>
        <fullName evidence="3 12">Tyrosine--tRNA ligase</fullName>
        <ecNumber evidence="3 12">6.1.1.1</ecNumber>
    </recommendedName>
    <alternativeName>
        <fullName evidence="10 12">Tyrosyl-tRNA synthetase</fullName>
    </alternativeName>
</protein>
<reference evidence="13" key="1">
    <citation type="submission" date="2023-06" db="EMBL/GenBank/DDBJ databases">
        <title>Genomic analysis of the entomopathogenic nematode Steinernema hermaphroditum.</title>
        <authorList>
            <person name="Schwarz E.M."/>
            <person name="Heppert J.K."/>
            <person name="Baniya A."/>
            <person name="Schwartz H.T."/>
            <person name="Tan C.-H."/>
            <person name="Antoshechkin I."/>
            <person name="Sternberg P.W."/>
            <person name="Goodrich-Blair H."/>
            <person name="Dillman A.R."/>
        </authorList>
    </citation>
    <scope>NUCLEOTIDE SEQUENCE</scope>
    <source>
        <strain evidence="13">PS9179</strain>
        <tissue evidence="13">Whole animal</tissue>
    </source>
</reference>
<dbReference type="GO" id="GO:0005524">
    <property type="term" value="F:ATP binding"/>
    <property type="evidence" value="ECO:0007669"/>
    <property type="project" value="UniProtKB-KW"/>
</dbReference>
<dbReference type="PRINTS" id="PR01040">
    <property type="entry name" value="TRNASYNTHTYR"/>
</dbReference>
<evidence type="ECO:0000256" key="10">
    <source>
        <dbReference type="ARBA" id="ARBA00033323"/>
    </source>
</evidence>
<evidence type="ECO:0000313" key="14">
    <source>
        <dbReference type="Proteomes" id="UP001175271"/>
    </source>
</evidence>
<dbReference type="GO" id="GO:0004831">
    <property type="term" value="F:tyrosine-tRNA ligase activity"/>
    <property type="evidence" value="ECO:0007669"/>
    <property type="project" value="UniProtKB-EC"/>
</dbReference>
<keyword evidence="7 12" id="KW-0067">ATP-binding</keyword>
<dbReference type="Gene3D" id="1.10.240.10">
    <property type="entry name" value="Tyrosyl-Transfer RNA Synthetase"/>
    <property type="match status" value="2"/>
</dbReference>
<dbReference type="InterPro" id="IPR050489">
    <property type="entry name" value="Tyr-tRNA_synthase"/>
</dbReference>
<evidence type="ECO:0000256" key="5">
    <source>
        <dbReference type="ARBA" id="ARBA00022598"/>
    </source>
</evidence>
<dbReference type="Proteomes" id="UP001175271">
    <property type="component" value="Unassembled WGS sequence"/>
</dbReference>
<evidence type="ECO:0000256" key="9">
    <source>
        <dbReference type="ARBA" id="ARBA00023146"/>
    </source>
</evidence>
<evidence type="ECO:0000256" key="7">
    <source>
        <dbReference type="ARBA" id="ARBA00022840"/>
    </source>
</evidence>
<dbReference type="PANTHER" id="PTHR46264">
    <property type="entry name" value="TYROSINE-TRNA LIGASE"/>
    <property type="match status" value="1"/>
</dbReference>
<dbReference type="InterPro" id="IPR002307">
    <property type="entry name" value="Tyr-tRNA-ligase"/>
</dbReference>
<evidence type="ECO:0000256" key="4">
    <source>
        <dbReference type="ARBA" id="ARBA00022490"/>
    </source>
</evidence>
<sequence>MAEVAVADAQVNGVEKKEDLSEEVCLKRDLIVRNLQEVLGKDKLVSQLAAGKNLNVYWGTATTGKPHVGYFVPMQKIADFLKAGLTVKILFADLHAFLDNMKSTFTVLENRVIYYETVIKALMTALDVPIEKLEFRKGTEFQLTPEYTQHVLQLCGIVTQRDALRAGAEVVKQVASPLLSGLLYPLLQALDEEHLKVSGQFGGVDQRKIFILAEEQLHKLKLGKRWHLMNPMVPGLTGGKMSASLVDSKIDLLDSADVVEKKLKSAECPKNSENNGVLSFYEYVVLPIVLPDTVQMNGSAYTTIEKIREDFNADKISEDMLKEYLVNFLNGILGSIQKSVLTDELRKVLELGYPKVVADDVSKVTSEMDESLNLTGDVDKLISEVAGSDRVVNGQYLKQKLSRGEKLKIGFRISGKGRFHLGYLMPLLTLRRLAKAGHQCVIIISDLDAFLDNEKSEWKTLGARSNFVKQMLEVTMKHLGGFENVSFVDTRDFEYTKEYTLDMYKMASKITRDASALVKGGFLASHLIPIYFALDHHYVGVDLAIMGDDMETDYIDEAEQKLGFPVQAARLCEGIGYRPFASLLVPTLLGMNEAKMGASDAENHLEPFDTEKQTKTKISRSFCDPEGNVRGKEESSELNVALHLAKVLLFPHFLAEKGLLISRKEDDGGDLGVHSFAELENLFASKKLHPADLKTAVTREINAIFEPVRKELASGQAKMIKDAFPVKKGGKKK</sequence>
<evidence type="ECO:0000256" key="3">
    <source>
        <dbReference type="ARBA" id="ARBA00013160"/>
    </source>
</evidence>
<evidence type="ECO:0000256" key="6">
    <source>
        <dbReference type="ARBA" id="ARBA00022741"/>
    </source>
</evidence>
<comment type="catalytic activity">
    <reaction evidence="11 12">
        <text>tRNA(Tyr) + L-tyrosine + ATP = L-tyrosyl-tRNA(Tyr) + AMP + diphosphate + H(+)</text>
        <dbReference type="Rhea" id="RHEA:10220"/>
        <dbReference type="Rhea" id="RHEA-COMP:9706"/>
        <dbReference type="Rhea" id="RHEA-COMP:9707"/>
        <dbReference type="ChEBI" id="CHEBI:15378"/>
        <dbReference type="ChEBI" id="CHEBI:30616"/>
        <dbReference type="ChEBI" id="CHEBI:33019"/>
        <dbReference type="ChEBI" id="CHEBI:58315"/>
        <dbReference type="ChEBI" id="CHEBI:78442"/>
        <dbReference type="ChEBI" id="CHEBI:78536"/>
        <dbReference type="ChEBI" id="CHEBI:456215"/>
        <dbReference type="EC" id="6.1.1.1"/>
    </reaction>
</comment>
<keyword evidence="14" id="KW-1185">Reference proteome</keyword>
<name>A0AA39IJ26_9BILA</name>
<dbReference type="AlphaFoldDB" id="A0AA39IJ26"/>
<dbReference type="Pfam" id="PF00579">
    <property type="entry name" value="tRNA-synt_1b"/>
    <property type="match status" value="2"/>
</dbReference>
<dbReference type="PANTHER" id="PTHR46264:SF4">
    <property type="entry name" value="TYROSINE--TRNA LIGASE, CYTOPLASMIC"/>
    <property type="match status" value="1"/>
</dbReference>